<accession>A0A5C6FMX1</accession>
<evidence type="ECO:0000313" key="1">
    <source>
        <dbReference type="EMBL" id="TWU61968.1"/>
    </source>
</evidence>
<sequence length="37" mass="4248">MHANDIAFGIDYAEFGIMQSWSVMHRKTLIFQVCESA</sequence>
<gene>
    <name evidence="1" type="ORF">V7x_36590</name>
</gene>
<name>A0A5C6FMX1_9PLAN</name>
<proteinExistence type="predicted"/>
<evidence type="ECO:0000313" key="2">
    <source>
        <dbReference type="Proteomes" id="UP000316476"/>
    </source>
</evidence>
<comment type="caution">
    <text evidence="1">The sequence shown here is derived from an EMBL/GenBank/DDBJ whole genome shotgun (WGS) entry which is preliminary data.</text>
</comment>
<dbReference type="EMBL" id="SJPZ01000002">
    <property type="protein sequence ID" value="TWU61968.1"/>
    <property type="molecule type" value="Genomic_DNA"/>
</dbReference>
<organism evidence="1 2">
    <name type="scientific">Crateriforma conspicua</name>
    <dbReference type="NCBI Taxonomy" id="2527996"/>
    <lineage>
        <taxon>Bacteria</taxon>
        <taxon>Pseudomonadati</taxon>
        <taxon>Planctomycetota</taxon>
        <taxon>Planctomycetia</taxon>
        <taxon>Planctomycetales</taxon>
        <taxon>Planctomycetaceae</taxon>
        <taxon>Crateriforma</taxon>
    </lineage>
</organism>
<dbReference type="AlphaFoldDB" id="A0A5C6FMX1"/>
<dbReference type="Proteomes" id="UP000316476">
    <property type="component" value="Unassembled WGS sequence"/>
</dbReference>
<protein>
    <submittedName>
        <fullName evidence="1">Uncharacterized protein</fullName>
    </submittedName>
</protein>
<reference evidence="1 2" key="1">
    <citation type="submission" date="2019-02" db="EMBL/GenBank/DDBJ databases">
        <title>Deep-cultivation of Planctomycetes and their phenomic and genomic characterization uncovers novel biology.</title>
        <authorList>
            <person name="Wiegand S."/>
            <person name="Jogler M."/>
            <person name="Boedeker C."/>
            <person name="Pinto D."/>
            <person name="Vollmers J."/>
            <person name="Rivas-Marin E."/>
            <person name="Kohn T."/>
            <person name="Peeters S.H."/>
            <person name="Heuer A."/>
            <person name="Rast P."/>
            <person name="Oberbeckmann S."/>
            <person name="Bunk B."/>
            <person name="Jeske O."/>
            <person name="Meyerdierks A."/>
            <person name="Storesund J.E."/>
            <person name="Kallscheuer N."/>
            <person name="Luecker S."/>
            <person name="Lage O.M."/>
            <person name="Pohl T."/>
            <person name="Merkel B.J."/>
            <person name="Hornburger P."/>
            <person name="Mueller R.-W."/>
            <person name="Bruemmer F."/>
            <person name="Labrenz M."/>
            <person name="Spormann A.M."/>
            <person name="Op Den Camp H."/>
            <person name="Overmann J."/>
            <person name="Amann R."/>
            <person name="Jetten M.S.M."/>
            <person name="Mascher T."/>
            <person name="Medema M.H."/>
            <person name="Devos D.P."/>
            <person name="Kaster A.-K."/>
            <person name="Ovreas L."/>
            <person name="Rohde M."/>
            <person name="Galperin M.Y."/>
            <person name="Jogler C."/>
        </authorList>
    </citation>
    <scope>NUCLEOTIDE SEQUENCE [LARGE SCALE GENOMIC DNA]</scope>
    <source>
        <strain evidence="1 2">V7</strain>
    </source>
</reference>